<reference evidence="2" key="3">
    <citation type="submission" date="2021-05" db="UniProtKB">
        <authorList>
            <consortium name="EnsemblPlants"/>
        </authorList>
    </citation>
    <scope>IDENTIFICATION</scope>
    <source>
        <strain evidence="2">cv. B73</strain>
    </source>
</reference>
<keyword evidence="3" id="KW-1185">Reference proteome</keyword>
<dbReference type="GO" id="GO:0006457">
    <property type="term" value="P:protein folding"/>
    <property type="evidence" value="ECO:0007669"/>
    <property type="project" value="InterPro"/>
</dbReference>
<feature type="region of interest" description="Disordered" evidence="1">
    <location>
        <begin position="50"/>
        <end position="78"/>
    </location>
</feature>
<dbReference type="AlphaFoldDB" id="A0A804PT22"/>
<name>A0A804PT22_MAIZE</name>
<dbReference type="GO" id="GO:0005783">
    <property type="term" value="C:endoplasmic reticulum"/>
    <property type="evidence" value="ECO:0007669"/>
    <property type="project" value="InterPro"/>
</dbReference>
<proteinExistence type="predicted"/>
<dbReference type="Proteomes" id="UP000007305">
    <property type="component" value="Chromosome 6"/>
</dbReference>
<dbReference type="PANTHER" id="PTHR11073">
    <property type="entry name" value="CALRETICULIN AND CALNEXIN"/>
    <property type="match status" value="1"/>
</dbReference>
<dbReference type="GO" id="GO:0005509">
    <property type="term" value="F:calcium ion binding"/>
    <property type="evidence" value="ECO:0007669"/>
    <property type="project" value="InterPro"/>
</dbReference>
<evidence type="ECO:0000256" key="1">
    <source>
        <dbReference type="SAM" id="MobiDB-lite"/>
    </source>
</evidence>
<sequence length="329" mass="35482">MLSPSCSTARLLLPSSLLQHSASSPALQRLRPRRASSPAASVALLRARGSRPAVGHRLSRTTAGGTARHSRTGAQLPSWRAAQRARVLDHQPEFEDDPDLYVLKPLKYIGIEVWQVKAGSIFDNILIYDDPELKRKLLKKLKRRGKLGRIGGEHKGVDDAIVGVTSSTARHGDNGEQVWQSTGEQHQCECCTGTITESESEARNRFDGEVLCLDAVGDCSKRRGSKAIATVHGEVELRQGINRRDRGGDFIGEQRRPRDASDGAPIIALAVNGDGEGTAAMNKKGRGMVQSGAVVVAIRLGDIGASTSFTGWEMRGGGRRTSHRRADAA</sequence>
<dbReference type="Gramene" id="Zm00001eb267930_T001">
    <property type="protein sequence ID" value="Zm00001eb267930_P001"/>
    <property type="gene ID" value="Zm00001eb267930"/>
</dbReference>
<reference evidence="3" key="1">
    <citation type="journal article" date="2009" name="Science">
        <title>The B73 maize genome: complexity, diversity, and dynamics.</title>
        <authorList>
            <person name="Schnable P.S."/>
            <person name="Ware D."/>
            <person name="Fulton R.S."/>
            <person name="Stein J.C."/>
            <person name="Wei F."/>
            <person name="Pasternak S."/>
            <person name="Liang C."/>
            <person name="Zhang J."/>
            <person name="Fulton L."/>
            <person name="Graves T.A."/>
            <person name="Minx P."/>
            <person name="Reily A.D."/>
            <person name="Courtney L."/>
            <person name="Kruchowski S.S."/>
            <person name="Tomlinson C."/>
            <person name="Strong C."/>
            <person name="Delehaunty K."/>
            <person name="Fronick C."/>
            <person name="Courtney B."/>
            <person name="Rock S.M."/>
            <person name="Belter E."/>
            <person name="Du F."/>
            <person name="Kim K."/>
            <person name="Abbott R.M."/>
            <person name="Cotton M."/>
            <person name="Levy A."/>
            <person name="Marchetto P."/>
            <person name="Ochoa K."/>
            <person name="Jackson S.M."/>
            <person name="Gillam B."/>
            <person name="Chen W."/>
            <person name="Yan L."/>
            <person name="Higginbotham J."/>
            <person name="Cardenas M."/>
            <person name="Waligorski J."/>
            <person name="Applebaum E."/>
            <person name="Phelps L."/>
            <person name="Falcone J."/>
            <person name="Kanchi K."/>
            <person name="Thane T."/>
            <person name="Scimone A."/>
            <person name="Thane N."/>
            <person name="Henke J."/>
            <person name="Wang T."/>
            <person name="Ruppert J."/>
            <person name="Shah N."/>
            <person name="Rotter K."/>
            <person name="Hodges J."/>
            <person name="Ingenthron E."/>
            <person name="Cordes M."/>
            <person name="Kohlberg S."/>
            <person name="Sgro J."/>
            <person name="Delgado B."/>
            <person name="Mead K."/>
            <person name="Chinwalla A."/>
            <person name="Leonard S."/>
            <person name="Crouse K."/>
            <person name="Collura K."/>
            <person name="Kudrna D."/>
            <person name="Currie J."/>
            <person name="He R."/>
            <person name="Angelova A."/>
            <person name="Rajasekar S."/>
            <person name="Mueller T."/>
            <person name="Lomeli R."/>
            <person name="Scara G."/>
            <person name="Ko A."/>
            <person name="Delaney K."/>
            <person name="Wissotski M."/>
            <person name="Lopez G."/>
            <person name="Campos D."/>
            <person name="Braidotti M."/>
            <person name="Ashley E."/>
            <person name="Golser W."/>
            <person name="Kim H."/>
            <person name="Lee S."/>
            <person name="Lin J."/>
            <person name="Dujmic Z."/>
            <person name="Kim W."/>
            <person name="Talag J."/>
            <person name="Zuccolo A."/>
            <person name="Fan C."/>
            <person name="Sebastian A."/>
            <person name="Kramer M."/>
            <person name="Spiegel L."/>
            <person name="Nascimento L."/>
            <person name="Zutavern T."/>
            <person name="Miller B."/>
            <person name="Ambroise C."/>
            <person name="Muller S."/>
            <person name="Spooner W."/>
            <person name="Narechania A."/>
            <person name="Ren L."/>
            <person name="Wei S."/>
            <person name="Kumari S."/>
            <person name="Faga B."/>
            <person name="Levy M.J."/>
            <person name="McMahan L."/>
            <person name="Van Buren P."/>
            <person name="Vaughn M.W."/>
            <person name="Ying K."/>
            <person name="Yeh C.-T."/>
            <person name="Emrich S.J."/>
            <person name="Jia Y."/>
            <person name="Kalyanaraman A."/>
            <person name="Hsia A.-P."/>
            <person name="Barbazuk W.B."/>
            <person name="Baucom R.S."/>
            <person name="Brutnell T.P."/>
            <person name="Carpita N.C."/>
            <person name="Chaparro C."/>
            <person name="Chia J.-M."/>
            <person name="Deragon J.-M."/>
            <person name="Estill J.C."/>
            <person name="Fu Y."/>
            <person name="Jeddeloh J.A."/>
            <person name="Han Y."/>
            <person name="Lee H."/>
            <person name="Li P."/>
            <person name="Lisch D.R."/>
            <person name="Liu S."/>
            <person name="Liu Z."/>
            <person name="Nagel D.H."/>
            <person name="McCann M.C."/>
            <person name="SanMiguel P."/>
            <person name="Myers A.M."/>
            <person name="Nettleton D."/>
            <person name="Nguyen J."/>
            <person name="Penning B.W."/>
            <person name="Ponnala L."/>
            <person name="Schneider K.L."/>
            <person name="Schwartz D.C."/>
            <person name="Sharma A."/>
            <person name="Soderlund C."/>
            <person name="Springer N.M."/>
            <person name="Sun Q."/>
            <person name="Wang H."/>
            <person name="Waterman M."/>
            <person name="Westerman R."/>
            <person name="Wolfgruber T.K."/>
            <person name="Yang L."/>
            <person name="Yu Y."/>
            <person name="Zhang L."/>
            <person name="Zhou S."/>
            <person name="Zhu Q."/>
            <person name="Bennetzen J.L."/>
            <person name="Dawe R.K."/>
            <person name="Jiang J."/>
            <person name="Jiang N."/>
            <person name="Presting G.G."/>
            <person name="Wessler S.R."/>
            <person name="Aluru S."/>
            <person name="Martienssen R.A."/>
            <person name="Clifton S.W."/>
            <person name="McCombie W.R."/>
            <person name="Wing R.A."/>
            <person name="Wilson R.K."/>
        </authorList>
    </citation>
    <scope>NUCLEOTIDE SEQUENCE [LARGE SCALE GENOMIC DNA]</scope>
    <source>
        <strain evidence="3">cv. B73</strain>
    </source>
</reference>
<organism evidence="2 3">
    <name type="scientific">Zea mays</name>
    <name type="common">Maize</name>
    <dbReference type="NCBI Taxonomy" id="4577"/>
    <lineage>
        <taxon>Eukaryota</taxon>
        <taxon>Viridiplantae</taxon>
        <taxon>Streptophyta</taxon>
        <taxon>Embryophyta</taxon>
        <taxon>Tracheophyta</taxon>
        <taxon>Spermatophyta</taxon>
        <taxon>Magnoliopsida</taxon>
        <taxon>Liliopsida</taxon>
        <taxon>Poales</taxon>
        <taxon>Poaceae</taxon>
        <taxon>PACMAD clade</taxon>
        <taxon>Panicoideae</taxon>
        <taxon>Andropogonodae</taxon>
        <taxon>Andropogoneae</taxon>
        <taxon>Tripsacinae</taxon>
        <taxon>Zea</taxon>
    </lineage>
</organism>
<dbReference type="PANTHER" id="PTHR11073:SF45">
    <property type="entry name" value="CALRETICULIN-3"/>
    <property type="match status" value="1"/>
</dbReference>
<dbReference type="GO" id="GO:0051082">
    <property type="term" value="F:unfolded protein binding"/>
    <property type="evidence" value="ECO:0007669"/>
    <property type="project" value="InterPro"/>
</dbReference>
<accession>A0A804PT22</accession>
<reference evidence="2" key="2">
    <citation type="submission" date="2019-07" db="EMBL/GenBank/DDBJ databases">
        <authorList>
            <person name="Seetharam A."/>
            <person name="Woodhouse M."/>
            <person name="Cannon E."/>
        </authorList>
    </citation>
    <scope>NUCLEOTIDE SEQUENCE [LARGE SCALE GENOMIC DNA]</scope>
    <source>
        <strain evidence="2">cv. B73</strain>
    </source>
</reference>
<dbReference type="InParanoid" id="A0A804PT22"/>
<dbReference type="EnsemblPlants" id="Zm00001eb267930_T001">
    <property type="protein sequence ID" value="Zm00001eb267930_P001"/>
    <property type="gene ID" value="Zm00001eb267930"/>
</dbReference>
<evidence type="ECO:0000313" key="2">
    <source>
        <dbReference type="EnsemblPlants" id="Zm00001eb267930_P001"/>
    </source>
</evidence>
<dbReference type="Gene3D" id="2.60.120.200">
    <property type="match status" value="1"/>
</dbReference>
<protein>
    <submittedName>
        <fullName evidence="2">Uncharacterized protein</fullName>
    </submittedName>
</protein>
<dbReference type="InterPro" id="IPR001580">
    <property type="entry name" value="Calret/calnex"/>
</dbReference>
<evidence type="ECO:0000313" key="3">
    <source>
        <dbReference type="Proteomes" id="UP000007305"/>
    </source>
</evidence>